<gene>
    <name evidence="2" type="ORF">FB558_5807</name>
</gene>
<accession>A0A543DL02</accession>
<dbReference type="Gene3D" id="2.30.30.50">
    <property type="match status" value="1"/>
</dbReference>
<comment type="caution">
    <text evidence="2">The sequence shown here is derived from an EMBL/GenBank/DDBJ whole genome shotgun (WGS) entry which is preliminary data.</text>
</comment>
<protein>
    <submittedName>
        <fullName evidence="2">Nitrile hydratase</fullName>
    </submittedName>
</protein>
<dbReference type="EMBL" id="VFPA01000003">
    <property type="protein sequence ID" value="TQM10026.1"/>
    <property type="molecule type" value="Genomic_DNA"/>
</dbReference>
<dbReference type="InterPro" id="IPR024690">
    <property type="entry name" value="CN_hydtase_beta_dom_C"/>
</dbReference>
<feature type="domain" description="Nitrile hydratase beta subunit" evidence="1">
    <location>
        <begin position="2"/>
        <end position="90"/>
    </location>
</feature>
<dbReference type="Proteomes" id="UP000315677">
    <property type="component" value="Unassembled WGS sequence"/>
</dbReference>
<evidence type="ECO:0000313" key="3">
    <source>
        <dbReference type="Proteomes" id="UP000315677"/>
    </source>
</evidence>
<keyword evidence="3" id="KW-1185">Reference proteome</keyword>
<dbReference type="RefSeq" id="WP_142058569.1">
    <property type="nucleotide sequence ID" value="NZ_VFPA01000003.1"/>
</dbReference>
<evidence type="ECO:0000259" key="1">
    <source>
        <dbReference type="Pfam" id="PF02211"/>
    </source>
</evidence>
<dbReference type="AlphaFoldDB" id="A0A543DL02"/>
<reference evidence="2 3" key="1">
    <citation type="submission" date="2019-06" db="EMBL/GenBank/DDBJ databases">
        <title>Sequencing the genomes of 1000 actinobacteria strains.</title>
        <authorList>
            <person name="Klenk H.-P."/>
        </authorList>
    </citation>
    <scope>NUCLEOTIDE SEQUENCE [LARGE SCALE GENOMIC DNA]</scope>
    <source>
        <strain evidence="2 3">DSM 45301</strain>
    </source>
</reference>
<dbReference type="Pfam" id="PF02211">
    <property type="entry name" value="NHase_beta_C"/>
    <property type="match status" value="1"/>
</dbReference>
<name>A0A543DL02_9PSEU</name>
<sequence>MAEPRFAVGDRVRAHAVDPPHHTRVPRYARGHVGEVVEVQGSWPLADDRARAVGQPRVEPVYLVRFPAADLWGPPGGHWVQVELWESYLEVVT</sequence>
<organism evidence="2 3">
    <name type="scientific">Pseudonocardia kunmingensis</name>
    <dbReference type="NCBI Taxonomy" id="630975"/>
    <lineage>
        <taxon>Bacteria</taxon>
        <taxon>Bacillati</taxon>
        <taxon>Actinomycetota</taxon>
        <taxon>Actinomycetes</taxon>
        <taxon>Pseudonocardiales</taxon>
        <taxon>Pseudonocardiaceae</taxon>
        <taxon>Pseudonocardia</taxon>
    </lineage>
</organism>
<dbReference type="OrthoDB" id="3478924at2"/>
<dbReference type="SUPFAM" id="SSF50090">
    <property type="entry name" value="Electron transport accessory proteins"/>
    <property type="match status" value="1"/>
</dbReference>
<evidence type="ECO:0000313" key="2">
    <source>
        <dbReference type="EMBL" id="TQM10026.1"/>
    </source>
</evidence>
<dbReference type="InterPro" id="IPR008990">
    <property type="entry name" value="Elect_transpt_acc-like_dom_sf"/>
</dbReference>
<proteinExistence type="predicted"/>